<reference evidence="4" key="1">
    <citation type="journal article" date="2019" name="Int. J. Syst. Evol. Microbiol.">
        <title>The Global Catalogue of Microorganisms (GCM) 10K type strain sequencing project: providing services to taxonomists for standard genome sequencing and annotation.</title>
        <authorList>
            <consortium name="The Broad Institute Genomics Platform"/>
            <consortium name="The Broad Institute Genome Sequencing Center for Infectious Disease"/>
            <person name="Wu L."/>
            <person name="Ma J."/>
        </authorList>
    </citation>
    <scope>NUCLEOTIDE SEQUENCE [LARGE SCALE GENOMIC DNA]</scope>
    <source>
        <strain evidence="4">JCM 17326</strain>
    </source>
</reference>
<feature type="compositionally biased region" description="Basic and acidic residues" evidence="1">
    <location>
        <begin position="146"/>
        <end position="175"/>
    </location>
</feature>
<keyword evidence="2" id="KW-0472">Membrane</keyword>
<protein>
    <recommendedName>
        <fullName evidence="5">DUF2637 domain-containing protein</fullName>
    </recommendedName>
</protein>
<comment type="caution">
    <text evidence="3">The sequence shown here is derived from an EMBL/GenBank/DDBJ whole genome shotgun (WGS) entry which is preliminary data.</text>
</comment>
<dbReference type="Pfam" id="PF10935">
    <property type="entry name" value="DUF2637"/>
    <property type="match status" value="1"/>
</dbReference>
<dbReference type="RefSeq" id="WP_345564549.1">
    <property type="nucleotide sequence ID" value="NZ_BAABDQ010000009.1"/>
</dbReference>
<feature type="transmembrane region" description="Helical" evidence="2">
    <location>
        <begin position="85"/>
        <end position="105"/>
    </location>
</feature>
<proteinExistence type="predicted"/>
<accession>A0ABP6X2N7</accession>
<feature type="transmembrane region" description="Helical" evidence="2">
    <location>
        <begin position="52"/>
        <end position="73"/>
    </location>
</feature>
<dbReference type="InterPro" id="IPR021235">
    <property type="entry name" value="DUF2637"/>
</dbReference>
<evidence type="ECO:0000313" key="3">
    <source>
        <dbReference type="EMBL" id="GAA3559851.1"/>
    </source>
</evidence>
<evidence type="ECO:0008006" key="5">
    <source>
        <dbReference type="Google" id="ProtNLM"/>
    </source>
</evidence>
<organism evidence="3 4">
    <name type="scientific">Nonomuraea rosea</name>
    <dbReference type="NCBI Taxonomy" id="638574"/>
    <lineage>
        <taxon>Bacteria</taxon>
        <taxon>Bacillati</taxon>
        <taxon>Actinomycetota</taxon>
        <taxon>Actinomycetes</taxon>
        <taxon>Streptosporangiales</taxon>
        <taxon>Streptosporangiaceae</taxon>
        <taxon>Nonomuraea</taxon>
    </lineage>
</organism>
<keyword evidence="2" id="KW-0812">Transmembrane</keyword>
<sequence>MEGIERPVSELVSADRWIRWTTTGAVLVLAAIAAVVSFRHMRELALAHGEDALAAALIPLAVDGTIVAASMSLLRASRHGSRGGLLPWALLIISSLASIGANVAVAEPTMIARLIAGWPSLALIGAYEMLMCQVRQTSSDAAPSRSRKDDGRWNDETRPVPSRDESASRQSLEGERALQRTAWEWASTMAGENGALPTGQVIARQFERSPRWGRLVKKAGRAGELG</sequence>
<evidence type="ECO:0000256" key="2">
    <source>
        <dbReference type="SAM" id="Phobius"/>
    </source>
</evidence>
<dbReference type="EMBL" id="BAABDQ010000009">
    <property type="protein sequence ID" value="GAA3559851.1"/>
    <property type="molecule type" value="Genomic_DNA"/>
</dbReference>
<feature type="transmembrane region" description="Helical" evidence="2">
    <location>
        <begin position="20"/>
        <end position="40"/>
    </location>
</feature>
<gene>
    <name evidence="3" type="ORF">GCM10022419_045580</name>
</gene>
<evidence type="ECO:0000256" key="1">
    <source>
        <dbReference type="SAM" id="MobiDB-lite"/>
    </source>
</evidence>
<keyword evidence="4" id="KW-1185">Reference proteome</keyword>
<name>A0ABP6X2N7_9ACTN</name>
<keyword evidence="2" id="KW-1133">Transmembrane helix</keyword>
<feature type="region of interest" description="Disordered" evidence="1">
    <location>
        <begin position="138"/>
        <end position="175"/>
    </location>
</feature>
<evidence type="ECO:0000313" key="4">
    <source>
        <dbReference type="Proteomes" id="UP001500630"/>
    </source>
</evidence>
<dbReference type="Proteomes" id="UP001500630">
    <property type="component" value="Unassembled WGS sequence"/>
</dbReference>